<protein>
    <recommendedName>
        <fullName evidence="3">Lipoprotein</fullName>
    </recommendedName>
</protein>
<organism evidence="1 2">
    <name type="scientific">Streptococcus pacificus</name>
    <dbReference type="NCBI Taxonomy" id="2740577"/>
    <lineage>
        <taxon>Bacteria</taxon>
        <taxon>Bacillati</taxon>
        <taxon>Bacillota</taxon>
        <taxon>Bacilli</taxon>
        <taxon>Lactobacillales</taxon>
        <taxon>Streptococcaceae</taxon>
        <taxon>Streptococcus</taxon>
    </lineage>
</organism>
<evidence type="ECO:0000313" key="1">
    <source>
        <dbReference type="EMBL" id="MBJ8325648.1"/>
    </source>
</evidence>
<keyword evidence="2" id="KW-1185">Reference proteome</keyword>
<accession>A0ABS0ZII1</accession>
<dbReference type="PROSITE" id="PS51257">
    <property type="entry name" value="PROKAR_LIPOPROTEIN"/>
    <property type="match status" value="1"/>
</dbReference>
<evidence type="ECO:0008006" key="3">
    <source>
        <dbReference type="Google" id="ProtNLM"/>
    </source>
</evidence>
<name>A0ABS0ZII1_9STRE</name>
<dbReference type="RefSeq" id="WP_199575192.1">
    <property type="nucleotide sequence ID" value="NZ_JAENBO010000001.1"/>
</dbReference>
<comment type="caution">
    <text evidence="1">The sequence shown here is derived from an EMBL/GenBank/DDBJ whole genome shotgun (WGS) entry which is preliminary data.</text>
</comment>
<dbReference type="Proteomes" id="UP000653045">
    <property type="component" value="Unassembled WGS sequence"/>
</dbReference>
<gene>
    <name evidence="1" type="ORF">JHK62_02995</name>
</gene>
<sequence>MLKKNKVVLGILLTVFSFILISCSNQKNVIDDYINNSKEAHVVSGGELQFMTDKKWRIDEEQGPFDLQLWHDSTYMGVMVYHLIDFNDDLNSGEKLLNFHIDDLKGKRNDFIEVEPLSVLENQGNSHISQVVYSGVKKGESEKFIYFFNMITFDDNPDLVAFVLMTTHPSDFEKERPELDDILSSGELLKP</sequence>
<reference evidence="1 2" key="1">
    <citation type="journal article" date="2021" name="Int. J. Syst. Evol. Microbiol.">
        <title>Streptococcus vicugnae sp. nov., isolated from faeces of alpacas (Vicugna pacos) and cattle (Bos taurus), Streptococcus zalophi sp. nov., and Streptococcus pacificus sp. nov., isolated from respiratory tract of California sea lions (Zalophus californianus).</title>
        <authorList>
            <person name="Volokhov D.V."/>
            <person name="Zagorodnyaya T.A."/>
            <person name="Shen Z."/>
            <person name="Blom J."/>
            <person name="Furtak V.A."/>
            <person name="Eisenberg T."/>
            <person name="Fan P."/>
            <person name="Jeong K.C."/>
            <person name="Gao Y."/>
            <person name="Zhang S."/>
            <person name="Amselle M."/>
        </authorList>
    </citation>
    <scope>NUCLEOTIDE SEQUENCE [LARGE SCALE GENOMIC DNA]</scope>
    <source>
        <strain evidence="1 2">CSL7591</strain>
    </source>
</reference>
<dbReference type="EMBL" id="JAENBO010000001">
    <property type="protein sequence ID" value="MBJ8325648.1"/>
    <property type="molecule type" value="Genomic_DNA"/>
</dbReference>
<proteinExistence type="predicted"/>
<evidence type="ECO:0000313" key="2">
    <source>
        <dbReference type="Proteomes" id="UP000653045"/>
    </source>
</evidence>